<proteinExistence type="predicted"/>
<name>A0ABQ6YW07_9ENTE</name>
<dbReference type="Pfam" id="PF00583">
    <property type="entry name" value="Acetyltransf_1"/>
    <property type="match status" value="1"/>
</dbReference>
<accession>A0ABQ6YW07</accession>
<reference evidence="2 3" key="1">
    <citation type="submission" date="2016-06" db="EMBL/GenBank/DDBJ databases">
        <title>Four novel species of enterococci isolated from chicken manure.</title>
        <authorList>
            <person name="Van Tyne D."/>
        </authorList>
    </citation>
    <scope>NUCLEOTIDE SEQUENCE [LARGE SCALE GENOMIC DNA]</scope>
    <source>
        <strain evidence="2 3">CU12B</strain>
    </source>
</reference>
<evidence type="ECO:0000313" key="2">
    <source>
        <dbReference type="EMBL" id="KAF1301531.1"/>
    </source>
</evidence>
<comment type="caution">
    <text evidence="2">The sequence shown here is derived from an EMBL/GenBank/DDBJ whole genome shotgun (WGS) entry which is preliminary data.</text>
</comment>
<dbReference type="Gene3D" id="3.40.630.30">
    <property type="match status" value="1"/>
</dbReference>
<dbReference type="InterPro" id="IPR016181">
    <property type="entry name" value="Acyl_CoA_acyltransferase"/>
</dbReference>
<dbReference type="PROSITE" id="PS51186">
    <property type="entry name" value="GNAT"/>
    <property type="match status" value="1"/>
</dbReference>
<feature type="domain" description="N-acetyltransferase" evidence="1">
    <location>
        <begin position="1"/>
        <end position="150"/>
    </location>
</feature>
<gene>
    <name evidence="2" type="ORF">BAU17_06315</name>
</gene>
<evidence type="ECO:0000313" key="3">
    <source>
        <dbReference type="Proteomes" id="UP000782705"/>
    </source>
</evidence>
<dbReference type="EMBL" id="MAEL01000057">
    <property type="protein sequence ID" value="KAF1301531.1"/>
    <property type="molecule type" value="Genomic_DNA"/>
</dbReference>
<evidence type="ECO:0000259" key="1">
    <source>
        <dbReference type="PROSITE" id="PS51186"/>
    </source>
</evidence>
<dbReference type="RefSeq" id="WP_161903313.1">
    <property type="nucleotide sequence ID" value="NZ_MAEL01000057.1"/>
</dbReference>
<dbReference type="SUPFAM" id="SSF55729">
    <property type="entry name" value="Acyl-CoA N-acyltransferases (Nat)"/>
    <property type="match status" value="1"/>
</dbReference>
<keyword evidence="3" id="KW-1185">Reference proteome</keyword>
<dbReference type="Proteomes" id="UP000782705">
    <property type="component" value="Unassembled WGS sequence"/>
</dbReference>
<organism evidence="2 3">
    <name type="scientific">Candidatus Enterococcus willemsii</name>
    <dbReference type="NCBI Taxonomy" id="1857215"/>
    <lineage>
        <taxon>Bacteria</taxon>
        <taxon>Bacillati</taxon>
        <taxon>Bacillota</taxon>
        <taxon>Bacilli</taxon>
        <taxon>Lactobacillales</taxon>
        <taxon>Enterococcaceae</taxon>
        <taxon>Enterococcus</taxon>
    </lineage>
</organism>
<protein>
    <recommendedName>
        <fullName evidence="1">N-acetyltransferase domain-containing protein</fullName>
    </recommendedName>
</protein>
<sequence>MFEQLSQENAEIIANQWKYEGEYSFYNLTEDPEDYEEMLSPTLRANHYFQYVRKGELIGYFVLEEDGEVLLFGLGLAPELTGNGHGSQFLQDILTYIHENYSQPIIRLGVAEFNVRAQKVYRKAGFTVTRHYLQETNGGQFPFIEMEKNI</sequence>
<dbReference type="InterPro" id="IPR000182">
    <property type="entry name" value="GNAT_dom"/>
</dbReference>